<feature type="coiled-coil region" evidence="1">
    <location>
        <begin position="45"/>
        <end position="79"/>
    </location>
</feature>
<keyword evidence="1" id="KW-0175">Coiled coil</keyword>
<feature type="signal peptide" evidence="2">
    <location>
        <begin position="1"/>
        <end position="22"/>
    </location>
</feature>
<evidence type="ECO:0008006" key="5">
    <source>
        <dbReference type="Google" id="ProtNLM"/>
    </source>
</evidence>
<dbReference type="Proteomes" id="UP000076234">
    <property type="component" value="Chromosome"/>
</dbReference>
<dbReference type="EMBL" id="CP013342">
    <property type="protein sequence ID" value="AMU95591.1"/>
    <property type="molecule type" value="Genomic_DNA"/>
</dbReference>
<proteinExistence type="predicted"/>
<gene>
    <name evidence="3" type="ORF">AOA14_13325</name>
</gene>
<dbReference type="RefSeq" id="WP_062770740.1">
    <property type="nucleotide sequence ID" value="NZ_BCZQ01000044.1"/>
</dbReference>
<evidence type="ECO:0000256" key="2">
    <source>
        <dbReference type="SAM" id="SignalP"/>
    </source>
</evidence>
<evidence type="ECO:0000256" key="1">
    <source>
        <dbReference type="SAM" id="Coils"/>
    </source>
</evidence>
<reference evidence="3 4" key="2">
    <citation type="journal article" date="2016" name="Genome Announc.">
        <title>Complete Genome Sequence of Sphingopyxis terrae Strain 203-1 (NBRC 111660), a Polyethylene Glycol Degrader.</title>
        <authorList>
            <person name="Ohtsubo Y."/>
            <person name="Nonoyama S."/>
            <person name="Nagata Y."/>
            <person name="Numata M."/>
            <person name="Tsuchikane K."/>
            <person name="Hosoyama A."/>
            <person name="Yamazoe A."/>
            <person name="Tsuda M."/>
            <person name="Fujita N."/>
            <person name="Kawai F."/>
        </authorList>
    </citation>
    <scope>NUCLEOTIDE SEQUENCE [LARGE SCALE GENOMIC DNA]</scope>
    <source>
        <strain evidence="3 4">203-1</strain>
    </source>
</reference>
<sequence length="127" mass="13454">MTRSIFAAAVVAALMSSAPAMAQKLPDGTTAQERADTAKLNAEQLAKADAETARYQQSVSQYEQQKAAIAEQAAAAQAKYADETAAYEAEKARVAAMAAEERQKWEADVAACKAGDTSRCAKPQPKE</sequence>
<keyword evidence="2" id="KW-0732">Signal</keyword>
<organism evidence="3 4">
    <name type="scientific">Sphingopyxis terrae subsp. terrae NBRC 15098</name>
    <dbReference type="NCBI Taxonomy" id="1219058"/>
    <lineage>
        <taxon>Bacteria</taxon>
        <taxon>Pseudomonadati</taxon>
        <taxon>Pseudomonadota</taxon>
        <taxon>Alphaproteobacteria</taxon>
        <taxon>Sphingomonadales</taxon>
        <taxon>Sphingomonadaceae</taxon>
        <taxon>Sphingopyxis</taxon>
    </lineage>
</organism>
<name>A0A142W0Q8_9SPHN</name>
<dbReference type="AlphaFoldDB" id="A0A142W0Q8"/>
<evidence type="ECO:0000313" key="3">
    <source>
        <dbReference type="EMBL" id="AMU95591.1"/>
    </source>
</evidence>
<dbReference type="KEGG" id="ster:AOA14_13325"/>
<evidence type="ECO:0000313" key="4">
    <source>
        <dbReference type="Proteomes" id="UP000076234"/>
    </source>
</evidence>
<protein>
    <recommendedName>
        <fullName evidence="5">Cell envelope biogenesis protein TolA</fullName>
    </recommendedName>
</protein>
<reference evidence="4" key="1">
    <citation type="submission" date="2015-11" db="EMBL/GenBank/DDBJ databases">
        <title>Complete genome sequence of a polyethylene glycol-degrading strain Sphingopyxis terrae strain 203-1 (NBRC 15098).</title>
        <authorList>
            <person name="Yoshiyuki O."/>
            <person name="Shouta N."/>
            <person name="Nagata Y."/>
            <person name="Numata M."/>
            <person name="Tsuchikane K."/>
            <person name="Hosoyama A."/>
            <person name="Yamazoe A."/>
            <person name="Tsuda M."/>
            <person name="Fujita N."/>
            <person name="Kawai F."/>
        </authorList>
    </citation>
    <scope>NUCLEOTIDE SEQUENCE [LARGE SCALE GENOMIC DNA]</scope>
    <source>
        <strain evidence="4">203-1</strain>
    </source>
</reference>
<dbReference type="STRING" id="1219058.AOA14_13325"/>
<feature type="chain" id="PRO_5007502609" description="Cell envelope biogenesis protein TolA" evidence="2">
    <location>
        <begin position="23"/>
        <end position="127"/>
    </location>
</feature>
<accession>A0A142W0Q8</accession>